<evidence type="ECO:0000313" key="3">
    <source>
        <dbReference type="Proteomes" id="UP000249341"/>
    </source>
</evidence>
<reference evidence="2 3" key="1">
    <citation type="submission" date="2018-06" db="EMBL/GenBank/DDBJ databases">
        <title>Genomic Encyclopedia of Type Strains, Phase III (KMG-III): the genomes of soil and plant-associated and newly described type strains.</title>
        <authorList>
            <person name="Whitman W."/>
        </authorList>
    </citation>
    <scope>NUCLEOTIDE SEQUENCE [LARGE SCALE GENOMIC DNA]</scope>
    <source>
        <strain evidence="2 3">CGMCC 4.7090</strain>
    </source>
</reference>
<protein>
    <submittedName>
        <fullName evidence="2">Recombinase</fullName>
    </submittedName>
</protein>
<name>A0A327Z703_9ACTN</name>
<sequence>MRAQAQHQGRYLGGRPPYGYRLADAGPHPNPDHARWGRQRQCLEPDPVTAPHVQWIFTQRLAGRSMTSIARALNDRAVPSPSAHDRARNAHRPGSTWHVTTVAAILANPRYTGRQVWNRQPRHYRDHTEAGATALQRRRASRNDWVISDRPAHPALVSEPRFVAAQSISAVPRPAAGNRRHYQLVGVVRCECCDRRLESHWAHDRPSYRCRHGRAGATAPTADRPATLYLREDLLLSQIARALLEPGLADDGDVGVAAALRRSGLMAVCDKTAVRLRAV</sequence>
<keyword evidence="3" id="KW-1185">Reference proteome</keyword>
<proteinExistence type="predicted"/>
<dbReference type="PROSITE" id="PS51737">
    <property type="entry name" value="RECOMBINASE_DNA_BIND"/>
    <property type="match status" value="1"/>
</dbReference>
<dbReference type="InterPro" id="IPR011109">
    <property type="entry name" value="DNA_bind_recombinase_dom"/>
</dbReference>
<dbReference type="GO" id="GO:0000150">
    <property type="term" value="F:DNA strand exchange activity"/>
    <property type="evidence" value="ECO:0007669"/>
    <property type="project" value="InterPro"/>
</dbReference>
<evidence type="ECO:0000313" key="2">
    <source>
        <dbReference type="EMBL" id="RAK28775.1"/>
    </source>
</evidence>
<gene>
    <name evidence="2" type="ORF">B0I29_119112</name>
</gene>
<dbReference type="Gene3D" id="3.90.1750.20">
    <property type="entry name" value="Putative Large Serine Recombinase, Chain B, Domain 2"/>
    <property type="match status" value="1"/>
</dbReference>
<dbReference type="OrthoDB" id="3372479at2"/>
<dbReference type="GO" id="GO:0003677">
    <property type="term" value="F:DNA binding"/>
    <property type="evidence" value="ECO:0007669"/>
    <property type="project" value="InterPro"/>
</dbReference>
<evidence type="ECO:0000259" key="1">
    <source>
        <dbReference type="PROSITE" id="PS51737"/>
    </source>
</evidence>
<dbReference type="Proteomes" id="UP000249341">
    <property type="component" value="Unassembled WGS sequence"/>
</dbReference>
<organism evidence="2 3">
    <name type="scientific">Actinoplanes lutulentus</name>
    <dbReference type="NCBI Taxonomy" id="1287878"/>
    <lineage>
        <taxon>Bacteria</taxon>
        <taxon>Bacillati</taxon>
        <taxon>Actinomycetota</taxon>
        <taxon>Actinomycetes</taxon>
        <taxon>Micromonosporales</taxon>
        <taxon>Micromonosporaceae</taxon>
        <taxon>Actinoplanes</taxon>
    </lineage>
</organism>
<dbReference type="InterPro" id="IPR038109">
    <property type="entry name" value="DNA_bind_recomb_sf"/>
</dbReference>
<dbReference type="Pfam" id="PF07508">
    <property type="entry name" value="Recombinase"/>
    <property type="match status" value="1"/>
</dbReference>
<dbReference type="AlphaFoldDB" id="A0A327Z703"/>
<dbReference type="EMBL" id="QLMJ01000019">
    <property type="protein sequence ID" value="RAK28775.1"/>
    <property type="molecule type" value="Genomic_DNA"/>
</dbReference>
<feature type="domain" description="Recombinase" evidence="1">
    <location>
        <begin position="17"/>
        <end position="175"/>
    </location>
</feature>
<dbReference type="PANTHER" id="PTHR30461">
    <property type="entry name" value="DNA-INVERTASE FROM LAMBDOID PROPHAGE"/>
    <property type="match status" value="1"/>
</dbReference>
<accession>A0A327Z703</accession>
<dbReference type="PANTHER" id="PTHR30461:SF23">
    <property type="entry name" value="DNA RECOMBINASE-RELATED"/>
    <property type="match status" value="1"/>
</dbReference>
<dbReference type="InterPro" id="IPR050639">
    <property type="entry name" value="SSR_resolvase"/>
</dbReference>
<comment type="caution">
    <text evidence="2">The sequence shown here is derived from an EMBL/GenBank/DDBJ whole genome shotgun (WGS) entry which is preliminary data.</text>
</comment>